<proteinExistence type="inferred from homology"/>
<keyword evidence="6" id="KW-0067">ATP-binding</keyword>
<dbReference type="RefSeq" id="WP_286343934.1">
    <property type="nucleotide sequence ID" value="NZ_AP027732.1"/>
</dbReference>
<name>A0ABN6Y1A2_9MICO</name>
<accession>A0ABN6Y1A2</accession>
<dbReference type="SUPFAM" id="SSF52540">
    <property type="entry name" value="P-loop containing nucleoside triphosphate hydrolases"/>
    <property type="match status" value="1"/>
</dbReference>
<comment type="subcellular location">
    <subcellularLocation>
        <location evidence="1">Cell membrane</location>
        <topology evidence="1">Peripheral membrane protein</topology>
    </subcellularLocation>
</comment>
<organism evidence="9 10">
    <name type="scientific">Frondihabitans sucicola</name>
    <dbReference type="NCBI Taxonomy" id="1268041"/>
    <lineage>
        <taxon>Bacteria</taxon>
        <taxon>Bacillati</taxon>
        <taxon>Actinomycetota</taxon>
        <taxon>Actinomycetes</taxon>
        <taxon>Micrococcales</taxon>
        <taxon>Microbacteriaceae</taxon>
        <taxon>Frondihabitans</taxon>
    </lineage>
</organism>
<dbReference type="SMART" id="SM00382">
    <property type="entry name" value="AAA"/>
    <property type="match status" value="1"/>
</dbReference>
<reference evidence="10" key="1">
    <citation type="journal article" date="2019" name="Int. J. Syst. Evol. Microbiol.">
        <title>The Global Catalogue of Microorganisms (GCM) 10K type strain sequencing project: providing services to taxonomists for standard genome sequencing and annotation.</title>
        <authorList>
            <consortium name="The Broad Institute Genomics Platform"/>
            <consortium name="The Broad Institute Genome Sequencing Center for Infectious Disease"/>
            <person name="Wu L."/>
            <person name="Ma J."/>
        </authorList>
    </citation>
    <scope>NUCLEOTIDE SEQUENCE [LARGE SCALE GENOMIC DNA]</scope>
    <source>
        <strain evidence="10">NBRC 108728</strain>
    </source>
</reference>
<comment type="similarity">
    <text evidence="2">Belongs to the ABC transporter superfamily.</text>
</comment>
<keyword evidence="10" id="KW-1185">Reference proteome</keyword>
<dbReference type="PROSITE" id="PS00211">
    <property type="entry name" value="ABC_TRANSPORTER_1"/>
    <property type="match status" value="1"/>
</dbReference>
<dbReference type="InterPro" id="IPR027417">
    <property type="entry name" value="P-loop_NTPase"/>
</dbReference>
<dbReference type="Gene3D" id="3.40.50.300">
    <property type="entry name" value="P-loop containing nucleotide triphosphate hydrolases"/>
    <property type="match status" value="1"/>
</dbReference>
<evidence type="ECO:0000256" key="4">
    <source>
        <dbReference type="ARBA" id="ARBA00022475"/>
    </source>
</evidence>
<sequence length="259" mass="27333">MTLDVNGLSVDIGGRRVVDDLSFSVAGGDRLGLIGESGSGKSLTVLSVIGLAPDEATVTGSIRLDGRELVGLSERELARVRGSQVGTVFQDPLSALNPLHTIGRQIAEPLRLHDRLSKREARARAIAAAREVGLPDPATIVDLYPHQLSGGQRQRVGIAIALIAEPALILADEPTTALDVTTQAEILALFRRLVEERGATLVFVTHDLAVLAQITDDVVVLAQGRAIEQGTVGRILHAPEHPVTRGLVAAARATTWSAS</sequence>
<keyword evidence="5" id="KW-0547">Nucleotide-binding</keyword>
<evidence type="ECO:0000256" key="2">
    <source>
        <dbReference type="ARBA" id="ARBA00005417"/>
    </source>
</evidence>
<protein>
    <recommendedName>
        <fullName evidence="8">ABC transporter domain-containing protein</fullName>
    </recommendedName>
</protein>
<evidence type="ECO:0000259" key="8">
    <source>
        <dbReference type="PROSITE" id="PS50893"/>
    </source>
</evidence>
<evidence type="ECO:0000313" key="10">
    <source>
        <dbReference type="Proteomes" id="UP001321486"/>
    </source>
</evidence>
<keyword evidence="4" id="KW-1003">Cell membrane</keyword>
<evidence type="ECO:0000256" key="5">
    <source>
        <dbReference type="ARBA" id="ARBA00022741"/>
    </source>
</evidence>
<dbReference type="CDD" id="cd03257">
    <property type="entry name" value="ABC_NikE_OppD_transporters"/>
    <property type="match status" value="1"/>
</dbReference>
<dbReference type="EMBL" id="AP027732">
    <property type="protein sequence ID" value="BDZ51085.1"/>
    <property type="molecule type" value="Genomic_DNA"/>
</dbReference>
<dbReference type="PANTHER" id="PTHR43297:SF2">
    <property type="entry name" value="DIPEPTIDE TRANSPORT ATP-BINDING PROTEIN DPPD"/>
    <property type="match status" value="1"/>
</dbReference>
<dbReference type="InterPro" id="IPR003593">
    <property type="entry name" value="AAA+_ATPase"/>
</dbReference>
<dbReference type="Proteomes" id="UP001321486">
    <property type="component" value="Chromosome"/>
</dbReference>
<dbReference type="Pfam" id="PF00005">
    <property type="entry name" value="ABC_tran"/>
    <property type="match status" value="1"/>
</dbReference>
<feature type="domain" description="ABC transporter" evidence="8">
    <location>
        <begin position="3"/>
        <end position="248"/>
    </location>
</feature>
<dbReference type="PANTHER" id="PTHR43297">
    <property type="entry name" value="OLIGOPEPTIDE TRANSPORT ATP-BINDING PROTEIN APPD"/>
    <property type="match status" value="1"/>
</dbReference>
<keyword evidence="7" id="KW-0472">Membrane</keyword>
<evidence type="ECO:0000256" key="6">
    <source>
        <dbReference type="ARBA" id="ARBA00022840"/>
    </source>
</evidence>
<evidence type="ECO:0000256" key="3">
    <source>
        <dbReference type="ARBA" id="ARBA00022448"/>
    </source>
</evidence>
<keyword evidence="3" id="KW-0813">Transport</keyword>
<dbReference type="InterPro" id="IPR050388">
    <property type="entry name" value="ABC_Ni/Peptide_Import"/>
</dbReference>
<evidence type="ECO:0000256" key="1">
    <source>
        <dbReference type="ARBA" id="ARBA00004202"/>
    </source>
</evidence>
<dbReference type="InterPro" id="IPR017871">
    <property type="entry name" value="ABC_transporter-like_CS"/>
</dbReference>
<dbReference type="PROSITE" id="PS50893">
    <property type="entry name" value="ABC_TRANSPORTER_2"/>
    <property type="match status" value="1"/>
</dbReference>
<evidence type="ECO:0000313" key="9">
    <source>
        <dbReference type="EMBL" id="BDZ51085.1"/>
    </source>
</evidence>
<gene>
    <name evidence="9" type="ORF">GCM10025867_33260</name>
</gene>
<dbReference type="InterPro" id="IPR003439">
    <property type="entry name" value="ABC_transporter-like_ATP-bd"/>
</dbReference>
<evidence type="ECO:0000256" key="7">
    <source>
        <dbReference type="ARBA" id="ARBA00023136"/>
    </source>
</evidence>